<dbReference type="PANTHER" id="PTHR30313:SF2">
    <property type="entry name" value="DNA PRIMASE"/>
    <property type="match status" value="1"/>
</dbReference>
<comment type="similarity">
    <text evidence="12">Belongs to the DnaG primase family.</text>
</comment>
<dbReference type="GO" id="GO:0003677">
    <property type="term" value="F:DNA binding"/>
    <property type="evidence" value="ECO:0007669"/>
    <property type="project" value="UniProtKB-KW"/>
</dbReference>
<keyword evidence="9" id="KW-0460">Magnesium</keyword>
<dbReference type="HAMAP" id="MF_00974">
    <property type="entry name" value="DNA_primase_DnaG"/>
    <property type="match status" value="1"/>
</dbReference>
<dbReference type="Gene3D" id="3.90.580.10">
    <property type="entry name" value="Zinc finger, CHC2-type domain"/>
    <property type="match status" value="1"/>
</dbReference>
<dbReference type="SMART" id="SM00400">
    <property type="entry name" value="ZnF_CHCC"/>
    <property type="match status" value="1"/>
</dbReference>
<dbReference type="InterPro" id="IPR019475">
    <property type="entry name" value="DNA_primase_DnaB-bd"/>
</dbReference>
<evidence type="ECO:0000256" key="4">
    <source>
        <dbReference type="ARBA" id="ARBA00022695"/>
    </source>
</evidence>
<dbReference type="InterPro" id="IPR030846">
    <property type="entry name" value="DnaG_bac"/>
</dbReference>
<evidence type="ECO:0000256" key="5">
    <source>
        <dbReference type="ARBA" id="ARBA00022705"/>
    </source>
</evidence>
<comment type="function">
    <text evidence="12">RNA polymerase that catalyzes the synthesis of short RNA molecules used as primers for DNA polymerase during DNA replication.</text>
</comment>
<dbReference type="InterPro" id="IPR037068">
    <property type="entry name" value="DNA_primase_core_N_sf"/>
</dbReference>
<comment type="catalytic activity">
    <reaction evidence="12">
        <text>ssDNA + n NTP = ssDNA/pppN(pN)n-1 hybrid + (n-1) diphosphate.</text>
        <dbReference type="EC" id="2.7.7.101"/>
    </reaction>
</comment>
<dbReference type="InterPro" id="IPR006171">
    <property type="entry name" value="TOPRIM_dom"/>
</dbReference>
<dbReference type="SUPFAM" id="SSF57783">
    <property type="entry name" value="Zinc beta-ribbon"/>
    <property type="match status" value="1"/>
</dbReference>
<dbReference type="STRING" id="89524.SAMN05444370_106128"/>
<evidence type="ECO:0000256" key="7">
    <source>
        <dbReference type="ARBA" id="ARBA00022771"/>
    </source>
</evidence>
<dbReference type="GO" id="GO:0000428">
    <property type="term" value="C:DNA-directed RNA polymerase complex"/>
    <property type="evidence" value="ECO:0007669"/>
    <property type="project" value="UniProtKB-KW"/>
</dbReference>
<gene>
    <name evidence="12" type="primary">dnaG</name>
    <name evidence="15" type="ORF">SAMN05444370_106128</name>
</gene>
<dbReference type="GO" id="GO:0005737">
    <property type="term" value="C:cytoplasm"/>
    <property type="evidence" value="ECO:0007669"/>
    <property type="project" value="TreeGrafter"/>
</dbReference>
<keyword evidence="3 12" id="KW-0808">Transferase</keyword>
<dbReference type="Pfam" id="PF08275">
    <property type="entry name" value="DNAG_N"/>
    <property type="match status" value="1"/>
</dbReference>
<dbReference type="PROSITE" id="PS50880">
    <property type="entry name" value="TOPRIM"/>
    <property type="match status" value="1"/>
</dbReference>
<feature type="region of interest" description="Disordered" evidence="13">
    <location>
        <begin position="432"/>
        <end position="456"/>
    </location>
</feature>
<dbReference type="InterPro" id="IPR050219">
    <property type="entry name" value="DnaG_primase"/>
</dbReference>
<evidence type="ECO:0000256" key="2">
    <source>
        <dbReference type="ARBA" id="ARBA00022515"/>
    </source>
</evidence>
<keyword evidence="5 12" id="KW-0235">DNA replication</keyword>
<evidence type="ECO:0000259" key="14">
    <source>
        <dbReference type="PROSITE" id="PS50880"/>
    </source>
</evidence>
<dbReference type="OrthoDB" id="9803773at2"/>
<dbReference type="GO" id="GO:0003899">
    <property type="term" value="F:DNA-directed RNA polymerase activity"/>
    <property type="evidence" value="ECO:0007669"/>
    <property type="project" value="UniProtKB-UniRule"/>
</dbReference>
<proteinExistence type="inferred from homology"/>
<dbReference type="PANTHER" id="PTHR30313">
    <property type="entry name" value="DNA PRIMASE"/>
    <property type="match status" value="1"/>
</dbReference>
<dbReference type="NCBIfam" id="TIGR01391">
    <property type="entry name" value="dnaG"/>
    <property type="match status" value="1"/>
</dbReference>
<feature type="zinc finger region" description="CHC2-type" evidence="12">
    <location>
        <begin position="43"/>
        <end position="67"/>
    </location>
</feature>
<comment type="cofactor">
    <cofactor evidence="12">
        <name>Zn(2+)</name>
        <dbReference type="ChEBI" id="CHEBI:29105"/>
    </cofactor>
    <text evidence="12">Binds 1 zinc ion per monomer.</text>
</comment>
<feature type="compositionally biased region" description="Gly residues" evidence="13">
    <location>
        <begin position="444"/>
        <end position="456"/>
    </location>
</feature>
<evidence type="ECO:0000313" key="15">
    <source>
        <dbReference type="EMBL" id="SEA53583.1"/>
    </source>
</evidence>
<dbReference type="GO" id="GO:1990077">
    <property type="term" value="C:primosome complex"/>
    <property type="evidence" value="ECO:0007669"/>
    <property type="project" value="UniProtKB-KW"/>
</dbReference>
<evidence type="ECO:0000256" key="10">
    <source>
        <dbReference type="ARBA" id="ARBA00023125"/>
    </source>
</evidence>
<sequence length="664" mass="70388">MALPPGFLDELRARVPISEVVGRRVTWDMRKSNTARGDFWACCPFHEEKSPSFHADDRKGFYHCFGCGAKGDAVSFLREQGNLGFMEAVEELARMAGLQMPAQDPAATERAQARKGLAEWMEAAAAFFRTQLAGGRAADARAYLARRGLSRTALERFGLGYAPGDRRALTEHLRGMGAPDRALADAGLSIAPEDGGPAFDRFRDRVMFPIRDAQGACIAFGGRAMGDGAKAKYLNSPQTPLFDKSRTLYNHGPAREAAGKAGALIAAEGYMDVIALSEAGFAHAVAPLGTAVTAPQLEMMWRMADEPVLALDGDKAGLDAAMRVIDVALPLLKPGKSLRFALLPEGLDPDDLIRAEGAGAMRAVLEAAEPLVAMLWRRETEGRPVDSPERRAALDMRLRAALAKIADPDVRTHYRAALAERRAAFFRPAREARGGWTPGRPRGATGGFGGKGSMGRGGAGRGAWGAGFVDAPLAETKASALLRGAETRAREAAILFALSGRPALLERFGEQLAELSFESADLEPLRRGLAALAPMIADMDAEAAAAAVRAVVDPARAEDLANRAGAAHLGFAGSDCDAAEAEAGLADAIARCAAAAQLLAEVRDAEVSLGEDADASLDMRLRTASAMANRLREGAVKSADSDESHLSDAVRAAISGEIWVKRPR</sequence>
<dbReference type="GO" id="GO:0006269">
    <property type="term" value="P:DNA replication, synthesis of primer"/>
    <property type="evidence" value="ECO:0007669"/>
    <property type="project" value="UniProtKB-UniRule"/>
</dbReference>
<keyword evidence="10 12" id="KW-0238">DNA-binding</keyword>
<keyword evidence="2 12" id="KW-0639">Primosome</keyword>
<dbReference type="Pfam" id="PF01807">
    <property type="entry name" value="Zn_ribbon_DnaG"/>
    <property type="match status" value="1"/>
</dbReference>
<dbReference type="Pfam" id="PF10410">
    <property type="entry name" value="DnaB_bind"/>
    <property type="match status" value="1"/>
</dbReference>
<dbReference type="InterPro" id="IPR002694">
    <property type="entry name" value="Znf_CHC2"/>
</dbReference>
<evidence type="ECO:0000313" key="16">
    <source>
        <dbReference type="Proteomes" id="UP000198703"/>
    </source>
</evidence>
<comment type="domain">
    <text evidence="12">Contains an N-terminal zinc-binding domain, a central core domain that contains the primase activity, and a C-terminal DnaB-binding domain.</text>
</comment>
<evidence type="ECO:0000256" key="3">
    <source>
        <dbReference type="ARBA" id="ARBA00022679"/>
    </source>
</evidence>
<keyword evidence="7 12" id="KW-0863">Zinc-finger</keyword>
<dbReference type="EMBL" id="FNQM01000006">
    <property type="protein sequence ID" value="SEA53583.1"/>
    <property type="molecule type" value="Genomic_DNA"/>
</dbReference>
<dbReference type="AlphaFoldDB" id="A0A1H4BZU0"/>
<dbReference type="SUPFAM" id="SSF56731">
    <property type="entry name" value="DNA primase core"/>
    <property type="match status" value="1"/>
</dbReference>
<dbReference type="InterPro" id="IPR006295">
    <property type="entry name" value="DNA_primase_DnaG"/>
</dbReference>
<dbReference type="Gene3D" id="3.40.1360.10">
    <property type="match status" value="1"/>
</dbReference>
<evidence type="ECO:0000256" key="6">
    <source>
        <dbReference type="ARBA" id="ARBA00022723"/>
    </source>
</evidence>
<dbReference type="FunFam" id="3.40.1360.10:FF:000002">
    <property type="entry name" value="DNA primase"/>
    <property type="match status" value="1"/>
</dbReference>
<dbReference type="EC" id="2.7.7.101" evidence="12"/>
<dbReference type="Pfam" id="PF13662">
    <property type="entry name" value="Toprim_4"/>
    <property type="match status" value="1"/>
</dbReference>
<dbReference type="InterPro" id="IPR034151">
    <property type="entry name" value="TOPRIM_DnaG_bac"/>
</dbReference>
<evidence type="ECO:0000256" key="12">
    <source>
        <dbReference type="HAMAP-Rule" id="MF_00974"/>
    </source>
</evidence>
<dbReference type="Gene3D" id="3.90.980.10">
    <property type="entry name" value="DNA primase, catalytic core, N-terminal domain"/>
    <property type="match status" value="1"/>
</dbReference>
<keyword evidence="1 12" id="KW-0240">DNA-directed RNA polymerase</keyword>
<organism evidence="15 16">
    <name type="scientific">Rubrimonas cliftonensis</name>
    <dbReference type="NCBI Taxonomy" id="89524"/>
    <lineage>
        <taxon>Bacteria</taxon>
        <taxon>Pseudomonadati</taxon>
        <taxon>Pseudomonadota</taxon>
        <taxon>Alphaproteobacteria</taxon>
        <taxon>Rhodobacterales</taxon>
        <taxon>Paracoccaceae</taxon>
        <taxon>Rubrimonas</taxon>
    </lineage>
</organism>
<dbReference type="InterPro" id="IPR013264">
    <property type="entry name" value="DNAG_N"/>
</dbReference>
<protein>
    <recommendedName>
        <fullName evidence="12">DNA primase</fullName>
        <ecNumber evidence="12">2.7.7.101</ecNumber>
    </recommendedName>
</protein>
<evidence type="ECO:0000256" key="8">
    <source>
        <dbReference type="ARBA" id="ARBA00022833"/>
    </source>
</evidence>
<reference evidence="15 16" key="1">
    <citation type="submission" date="2016-10" db="EMBL/GenBank/DDBJ databases">
        <authorList>
            <person name="de Groot N.N."/>
        </authorList>
    </citation>
    <scope>NUCLEOTIDE SEQUENCE [LARGE SCALE GENOMIC DNA]</scope>
    <source>
        <strain evidence="15 16">DSM 15345</strain>
    </source>
</reference>
<feature type="compositionally biased region" description="Low complexity" evidence="13">
    <location>
        <begin position="434"/>
        <end position="443"/>
    </location>
</feature>
<keyword evidence="16" id="KW-1185">Reference proteome</keyword>
<dbReference type="CDD" id="cd03364">
    <property type="entry name" value="TOPRIM_DnaG_primases"/>
    <property type="match status" value="1"/>
</dbReference>
<evidence type="ECO:0000256" key="1">
    <source>
        <dbReference type="ARBA" id="ARBA00022478"/>
    </source>
</evidence>
<keyword evidence="8 12" id="KW-0862">Zinc</keyword>
<name>A0A1H4BZU0_9RHOB</name>
<feature type="domain" description="Toprim" evidence="14">
    <location>
        <begin position="262"/>
        <end position="344"/>
    </location>
</feature>
<keyword evidence="4 12" id="KW-0548">Nucleotidyltransferase</keyword>
<dbReference type="SMART" id="SM00493">
    <property type="entry name" value="TOPRIM"/>
    <property type="match status" value="1"/>
</dbReference>
<dbReference type="InterPro" id="IPR036977">
    <property type="entry name" value="DNA_primase_Znf_CHC2"/>
</dbReference>
<dbReference type="GO" id="GO:0008270">
    <property type="term" value="F:zinc ion binding"/>
    <property type="evidence" value="ECO:0007669"/>
    <property type="project" value="UniProtKB-UniRule"/>
</dbReference>
<dbReference type="RefSeq" id="WP_093253637.1">
    <property type="nucleotide sequence ID" value="NZ_FNQM01000006.1"/>
</dbReference>
<keyword evidence="6 12" id="KW-0479">Metal-binding</keyword>
<comment type="subunit">
    <text evidence="12">Monomer. Interacts with DnaB.</text>
</comment>
<evidence type="ECO:0000256" key="11">
    <source>
        <dbReference type="ARBA" id="ARBA00023163"/>
    </source>
</evidence>
<keyword evidence="11 12" id="KW-0804">Transcription</keyword>
<dbReference type="Proteomes" id="UP000198703">
    <property type="component" value="Unassembled WGS sequence"/>
</dbReference>
<evidence type="ECO:0000256" key="9">
    <source>
        <dbReference type="ARBA" id="ARBA00022842"/>
    </source>
</evidence>
<accession>A0A1H4BZU0</accession>
<evidence type="ECO:0000256" key="13">
    <source>
        <dbReference type="SAM" id="MobiDB-lite"/>
    </source>
</evidence>